<evidence type="ECO:0000313" key="4">
    <source>
        <dbReference type="Proteomes" id="UP001597151"/>
    </source>
</evidence>
<dbReference type="RefSeq" id="WP_380792554.1">
    <property type="nucleotide sequence ID" value="NZ_JBHTKR010000005.1"/>
</dbReference>
<dbReference type="EMBL" id="JBHTKR010000005">
    <property type="protein sequence ID" value="MFD1195596.1"/>
    <property type="molecule type" value="Genomic_DNA"/>
</dbReference>
<name>A0ABW3THU8_9RHOB</name>
<keyword evidence="2" id="KW-0732">Signal</keyword>
<keyword evidence="1" id="KW-0472">Membrane</keyword>
<feature type="transmembrane region" description="Helical" evidence="1">
    <location>
        <begin position="231"/>
        <end position="256"/>
    </location>
</feature>
<evidence type="ECO:0000256" key="2">
    <source>
        <dbReference type="SAM" id="SignalP"/>
    </source>
</evidence>
<proteinExistence type="predicted"/>
<accession>A0ABW3THU8</accession>
<keyword evidence="4" id="KW-1185">Reference proteome</keyword>
<gene>
    <name evidence="3" type="ORF">ACFQ3C_13060</name>
</gene>
<feature type="signal peptide" evidence="2">
    <location>
        <begin position="1"/>
        <end position="23"/>
    </location>
</feature>
<sequence>MIRHAATLLIAITLSLTLPRAGATEEVVMGLSHSSVSITTNFAGSDILIFGAIKRETAIPDEALDVIVTVAGPSAPLTVRRKDRRLGIWVNTEAVQIDSAPSFYAVAATGRLTDVLSQTEDLRHRVSIPLAIRSVGAPEAVGDAQRFTEALIRIRTETGLYNQLDDTVELQEQTLFRSSIRLPANLTEGAYRTRIFLARGGEVIAKYETSIDVRKVGLERYLYTMAHREPLLYGLMALVLAIAAGWGASAFFRVVLRQG</sequence>
<reference evidence="4" key="1">
    <citation type="journal article" date="2019" name="Int. J. Syst. Evol. Microbiol.">
        <title>The Global Catalogue of Microorganisms (GCM) 10K type strain sequencing project: providing services to taxonomists for standard genome sequencing and annotation.</title>
        <authorList>
            <consortium name="The Broad Institute Genomics Platform"/>
            <consortium name="The Broad Institute Genome Sequencing Center for Infectious Disease"/>
            <person name="Wu L."/>
            <person name="Ma J."/>
        </authorList>
    </citation>
    <scope>NUCLEOTIDE SEQUENCE [LARGE SCALE GENOMIC DNA]</scope>
    <source>
        <strain evidence="4">CCUG 55328</strain>
    </source>
</reference>
<protein>
    <submittedName>
        <fullName evidence="3">TIGR02186 family protein</fullName>
    </submittedName>
</protein>
<keyword evidence="1" id="KW-0812">Transmembrane</keyword>
<dbReference type="Proteomes" id="UP001597151">
    <property type="component" value="Unassembled WGS sequence"/>
</dbReference>
<dbReference type="InterPro" id="IPR019088">
    <property type="entry name" value="CHP02186-rel_TM"/>
</dbReference>
<comment type="caution">
    <text evidence="3">The sequence shown here is derived from an EMBL/GenBank/DDBJ whole genome shotgun (WGS) entry which is preliminary data.</text>
</comment>
<organism evidence="3 4">
    <name type="scientific">Seohaeicola saemankumensis</name>
    <dbReference type="NCBI Taxonomy" id="481181"/>
    <lineage>
        <taxon>Bacteria</taxon>
        <taxon>Pseudomonadati</taxon>
        <taxon>Pseudomonadota</taxon>
        <taxon>Alphaproteobacteria</taxon>
        <taxon>Rhodobacterales</taxon>
        <taxon>Roseobacteraceae</taxon>
        <taxon>Seohaeicola</taxon>
    </lineage>
</organism>
<feature type="chain" id="PRO_5045300209" evidence="2">
    <location>
        <begin position="24"/>
        <end position="259"/>
    </location>
</feature>
<keyword evidence="1" id="KW-1133">Transmembrane helix</keyword>
<evidence type="ECO:0000313" key="3">
    <source>
        <dbReference type="EMBL" id="MFD1195596.1"/>
    </source>
</evidence>
<dbReference type="Pfam" id="PF09608">
    <property type="entry name" value="Alph_Pro_TM"/>
    <property type="match status" value="1"/>
</dbReference>
<evidence type="ECO:0000256" key="1">
    <source>
        <dbReference type="SAM" id="Phobius"/>
    </source>
</evidence>